<dbReference type="AlphaFoldDB" id="A0A2M8W066"/>
<dbReference type="InterPro" id="IPR036259">
    <property type="entry name" value="MFS_trans_sf"/>
</dbReference>
<dbReference type="InterPro" id="IPR011701">
    <property type="entry name" value="MFS"/>
</dbReference>
<dbReference type="RefSeq" id="WP_100369792.1">
    <property type="nucleotide sequence ID" value="NZ_PGTY01000005.1"/>
</dbReference>
<dbReference type="SUPFAM" id="SSF103473">
    <property type="entry name" value="MFS general substrate transporter"/>
    <property type="match status" value="1"/>
</dbReference>
<dbReference type="Proteomes" id="UP000228531">
    <property type="component" value="Unassembled WGS sequence"/>
</dbReference>
<dbReference type="OrthoDB" id="9787815at2"/>
<protein>
    <submittedName>
        <fullName evidence="8">PAT family beta-lactamase induction signal transducer AmpG</fullName>
    </submittedName>
</protein>
<dbReference type="GO" id="GO:0016020">
    <property type="term" value="C:membrane"/>
    <property type="evidence" value="ECO:0007669"/>
    <property type="project" value="UniProtKB-SubCell"/>
</dbReference>
<keyword evidence="6 7" id="KW-0472">Membrane</keyword>
<evidence type="ECO:0000256" key="3">
    <source>
        <dbReference type="ARBA" id="ARBA00022448"/>
    </source>
</evidence>
<feature type="transmembrane region" description="Helical" evidence="7">
    <location>
        <begin position="77"/>
        <end position="96"/>
    </location>
</feature>
<feature type="transmembrane region" description="Helical" evidence="7">
    <location>
        <begin position="247"/>
        <end position="271"/>
    </location>
</feature>
<organism evidence="8 9">
    <name type="scientific">Yoonia maricola</name>
    <dbReference type="NCBI Taxonomy" id="420999"/>
    <lineage>
        <taxon>Bacteria</taxon>
        <taxon>Pseudomonadati</taxon>
        <taxon>Pseudomonadota</taxon>
        <taxon>Alphaproteobacteria</taxon>
        <taxon>Rhodobacterales</taxon>
        <taxon>Paracoccaceae</taxon>
        <taxon>Yoonia</taxon>
    </lineage>
</organism>
<evidence type="ECO:0000256" key="1">
    <source>
        <dbReference type="ARBA" id="ARBA00004141"/>
    </source>
</evidence>
<evidence type="ECO:0000256" key="5">
    <source>
        <dbReference type="ARBA" id="ARBA00022989"/>
    </source>
</evidence>
<evidence type="ECO:0000256" key="6">
    <source>
        <dbReference type="ARBA" id="ARBA00023136"/>
    </source>
</evidence>
<evidence type="ECO:0000256" key="7">
    <source>
        <dbReference type="SAM" id="Phobius"/>
    </source>
</evidence>
<reference evidence="8 9" key="1">
    <citation type="submission" date="2017-11" db="EMBL/GenBank/DDBJ databases">
        <title>Genomic Encyclopedia of Archaeal and Bacterial Type Strains, Phase II (KMG-II): From Individual Species to Whole Genera.</title>
        <authorList>
            <person name="Goeker M."/>
        </authorList>
    </citation>
    <scope>NUCLEOTIDE SEQUENCE [LARGE SCALE GENOMIC DNA]</scope>
    <source>
        <strain evidence="8 9">DSM 29128</strain>
    </source>
</reference>
<dbReference type="Gene3D" id="1.20.1250.20">
    <property type="entry name" value="MFS general substrate transporter like domains"/>
    <property type="match status" value="1"/>
</dbReference>
<dbReference type="EMBL" id="PGTY01000005">
    <property type="protein sequence ID" value="PJI84317.1"/>
    <property type="molecule type" value="Genomic_DNA"/>
</dbReference>
<keyword evidence="5 7" id="KW-1133">Transmembrane helix</keyword>
<name>A0A2M8W066_9RHOB</name>
<dbReference type="GO" id="GO:0022857">
    <property type="term" value="F:transmembrane transporter activity"/>
    <property type="evidence" value="ECO:0007669"/>
    <property type="project" value="InterPro"/>
</dbReference>
<feature type="transmembrane region" description="Helical" evidence="7">
    <location>
        <begin position="142"/>
        <end position="165"/>
    </location>
</feature>
<comment type="subcellular location">
    <subcellularLocation>
        <location evidence="1">Membrane</location>
        <topology evidence="1">Multi-pass membrane protein</topology>
    </subcellularLocation>
</comment>
<sequence>MLAFPSPRISIALLGLYLAQAVPLYLVAAALPPILRSEGIGLNTIGSLGVLLAPWVLKALWAPWVDRLARGRLGRKGVVAICFVVTISGILALSTLNPVADAGVFFPILMMMAMSSATQDIASDGWAVEHLPPDQQPGGNALQGAAVAFGVLIGGAGTLFLYDLIGWTTTLWVIAGITFALMAPFFAHPEAEGRCPLPPDAGKPALWRFLQFKGALAMIGFALIFRLPEGLVKALEQPFLVDQGFTLSQIGAISGGSAALVGLGGAFAGALMIRRWGLIGFFIFLICGRTLVFATFYAAATVGMDPWIIVVLSVCDTFLRYIEITGLYTAFMRFSSLKQAGTDFTLLTSATLLMYMIGSMVAGQLAHALGYGPVFLTATILSGLTGWIALLLLPPQVRHLPELSASRTLL</sequence>
<feature type="transmembrane region" description="Helical" evidence="7">
    <location>
        <begin position="171"/>
        <end position="188"/>
    </location>
</feature>
<keyword evidence="4 7" id="KW-0812">Transmembrane</keyword>
<dbReference type="InterPro" id="IPR004752">
    <property type="entry name" value="AmpG_permease/AT-1"/>
</dbReference>
<feature type="transmembrane region" description="Helical" evidence="7">
    <location>
        <begin position="344"/>
        <end position="365"/>
    </location>
</feature>
<evidence type="ECO:0000256" key="4">
    <source>
        <dbReference type="ARBA" id="ARBA00022692"/>
    </source>
</evidence>
<keyword evidence="9" id="KW-1185">Reference proteome</keyword>
<evidence type="ECO:0000313" key="8">
    <source>
        <dbReference type="EMBL" id="PJI84317.1"/>
    </source>
</evidence>
<proteinExistence type="inferred from homology"/>
<gene>
    <name evidence="8" type="ORF">BC777_3859</name>
</gene>
<feature type="transmembrane region" description="Helical" evidence="7">
    <location>
        <begin position="371"/>
        <end position="393"/>
    </location>
</feature>
<evidence type="ECO:0000256" key="2">
    <source>
        <dbReference type="ARBA" id="ARBA00008335"/>
    </source>
</evidence>
<feature type="transmembrane region" description="Helical" evidence="7">
    <location>
        <begin position="278"/>
        <end position="300"/>
    </location>
</feature>
<comment type="caution">
    <text evidence="8">The sequence shown here is derived from an EMBL/GenBank/DDBJ whole genome shotgun (WGS) entry which is preliminary data.</text>
</comment>
<feature type="transmembrane region" description="Helical" evidence="7">
    <location>
        <begin position="45"/>
        <end position="65"/>
    </location>
</feature>
<dbReference type="CDD" id="cd17485">
    <property type="entry name" value="MFS_MFSD3"/>
    <property type="match status" value="1"/>
</dbReference>
<evidence type="ECO:0000313" key="9">
    <source>
        <dbReference type="Proteomes" id="UP000228531"/>
    </source>
</evidence>
<dbReference type="Pfam" id="PF07690">
    <property type="entry name" value="MFS_1"/>
    <property type="match status" value="1"/>
</dbReference>
<keyword evidence="3" id="KW-0813">Transport</keyword>
<accession>A0A2M8W066</accession>
<dbReference type="PANTHER" id="PTHR12778">
    <property type="entry name" value="SOLUTE CARRIER FAMILY 33 ACETYL-COA TRANSPORTER -RELATED"/>
    <property type="match status" value="1"/>
</dbReference>
<comment type="similarity">
    <text evidence="2">Belongs to the major facilitator superfamily.</text>
</comment>
<dbReference type="PANTHER" id="PTHR12778:SF10">
    <property type="entry name" value="MAJOR FACILITATOR SUPERFAMILY DOMAIN-CONTAINING PROTEIN 3"/>
    <property type="match status" value="1"/>
</dbReference>
<feature type="transmembrane region" description="Helical" evidence="7">
    <location>
        <begin position="306"/>
        <end position="332"/>
    </location>
</feature>